<comment type="caution">
    <text evidence="1">The sequence shown here is derived from an EMBL/GenBank/DDBJ whole genome shotgun (WGS) entry which is preliminary data.</text>
</comment>
<proteinExistence type="predicted"/>
<protein>
    <recommendedName>
        <fullName evidence="3">ABC transporter domain-containing protein</fullName>
    </recommendedName>
</protein>
<sequence length="85" mass="9497">MLEQMVSLDQNAAGKSRLMRIFEPQPQTGTISLDHVDPRRSPAEIRSWLGYLPHEFDVDPKTTARERLDQITAAAVKIMAPPPTG</sequence>
<dbReference type="Proteomes" id="UP000017837">
    <property type="component" value="Unassembled WGS sequence"/>
</dbReference>
<organism evidence="1 2">
    <name type="scientific">Asticcacaulis benevestitus DSM 16100 = ATCC BAA-896</name>
    <dbReference type="NCBI Taxonomy" id="1121022"/>
    <lineage>
        <taxon>Bacteria</taxon>
        <taxon>Pseudomonadati</taxon>
        <taxon>Pseudomonadota</taxon>
        <taxon>Alphaproteobacteria</taxon>
        <taxon>Caulobacterales</taxon>
        <taxon>Caulobacteraceae</taxon>
        <taxon>Asticcacaulis</taxon>
    </lineage>
</organism>
<dbReference type="EMBL" id="AWGB01000020">
    <property type="protein sequence ID" value="ESQ91015.1"/>
    <property type="molecule type" value="Genomic_DNA"/>
</dbReference>
<accession>V4PZL4</accession>
<evidence type="ECO:0000313" key="1">
    <source>
        <dbReference type="EMBL" id="ESQ91015.1"/>
    </source>
</evidence>
<evidence type="ECO:0008006" key="3">
    <source>
        <dbReference type="Google" id="ProtNLM"/>
    </source>
</evidence>
<gene>
    <name evidence="1" type="ORF">ABENE_11225</name>
</gene>
<dbReference type="InterPro" id="IPR027417">
    <property type="entry name" value="P-loop_NTPase"/>
</dbReference>
<evidence type="ECO:0000313" key="2">
    <source>
        <dbReference type="Proteomes" id="UP000017837"/>
    </source>
</evidence>
<dbReference type="Gene3D" id="3.40.50.300">
    <property type="entry name" value="P-loop containing nucleotide triphosphate hydrolases"/>
    <property type="match status" value="1"/>
</dbReference>
<name>V4PZL4_9CAUL</name>
<dbReference type="AlphaFoldDB" id="V4PZL4"/>
<keyword evidence="2" id="KW-1185">Reference proteome</keyword>
<reference evidence="1 2" key="1">
    <citation type="journal article" date="2014" name="Nature">
        <title>Sequential evolution of bacterial morphology by co-option of a developmental regulator.</title>
        <authorList>
            <person name="Jiang C."/>
            <person name="Brown P.J."/>
            <person name="Ducret A."/>
            <person name="Brun Y.V."/>
        </authorList>
    </citation>
    <scope>NUCLEOTIDE SEQUENCE [LARGE SCALE GENOMIC DNA]</scope>
    <source>
        <strain evidence="1 2">DSM 16100</strain>
    </source>
</reference>
<dbReference type="PATRIC" id="fig|1121022.4.peg.2272"/>